<comment type="caution">
    <text evidence="1">The sequence shown here is derived from an EMBL/GenBank/DDBJ whole genome shotgun (WGS) entry which is preliminary data.</text>
</comment>
<name>A0A8J8P3B3_HALGN</name>
<keyword evidence="2" id="KW-1185">Reference proteome</keyword>
<organism evidence="1 2">
    <name type="scientific">Halteria grandinella</name>
    <dbReference type="NCBI Taxonomy" id="5974"/>
    <lineage>
        <taxon>Eukaryota</taxon>
        <taxon>Sar</taxon>
        <taxon>Alveolata</taxon>
        <taxon>Ciliophora</taxon>
        <taxon>Intramacronucleata</taxon>
        <taxon>Spirotrichea</taxon>
        <taxon>Stichotrichia</taxon>
        <taxon>Sporadotrichida</taxon>
        <taxon>Halteriidae</taxon>
        <taxon>Halteria</taxon>
    </lineage>
</organism>
<evidence type="ECO:0000313" key="2">
    <source>
        <dbReference type="Proteomes" id="UP000785679"/>
    </source>
</evidence>
<dbReference type="EMBL" id="RRYP01001164">
    <property type="protein sequence ID" value="TNV86322.1"/>
    <property type="molecule type" value="Genomic_DNA"/>
</dbReference>
<evidence type="ECO:0000313" key="1">
    <source>
        <dbReference type="EMBL" id="TNV86322.1"/>
    </source>
</evidence>
<dbReference type="Proteomes" id="UP000785679">
    <property type="component" value="Unassembled WGS sequence"/>
</dbReference>
<protein>
    <submittedName>
        <fullName evidence="1">Uncharacterized protein</fullName>
    </submittedName>
</protein>
<accession>A0A8J8P3B3</accession>
<gene>
    <name evidence="1" type="ORF">FGO68_gene2728</name>
</gene>
<sequence length="157" mass="18233">MQQLIRGFSLNGNSEVCDHYRRVQCMITFIQSDNMGRVFYVFLLPINLTQRSFSVYCERLKCASPASAAGALAQFLSRVVDDRVFQYIYRLFAKGFQLLRHSSLQLSCGLFIIALMQHHFQKQSLNMFKSNAQIICSQNIYSCQYNQPYLILTSLFR</sequence>
<dbReference type="AlphaFoldDB" id="A0A8J8P3B3"/>
<proteinExistence type="predicted"/>
<reference evidence="1" key="1">
    <citation type="submission" date="2019-06" db="EMBL/GenBank/DDBJ databases">
        <authorList>
            <person name="Zheng W."/>
        </authorList>
    </citation>
    <scope>NUCLEOTIDE SEQUENCE</scope>
    <source>
        <strain evidence="1">QDHG01</strain>
    </source>
</reference>